<evidence type="ECO:0000256" key="1">
    <source>
        <dbReference type="ARBA" id="ARBA00012962"/>
    </source>
</evidence>
<dbReference type="PANTHER" id="PTHR21089:SF1">
    <property type="entry name" value="BIFUNCTIONAL 3-DEHYDROQUINATE DEHYDRATASE_SHIKIMATE DEHYDROGENASE, CHLOROPLASTIC"/>
    <property type="match status" value="1"/>
</dbReference>
<dbReference type="NCBIfam" id="TIGR00507">
    <property type="entry name" value="aroE"/>
    <property type="match status" value="1"/>
</dbReference>
<dbReference type="Pfam" id="PF08501">
    <property type="entry name" value="Shikimate_dh_N"/>
    <property type="match status" value="1"/>
</dbReference>
<evidence type="ECO:0000313" key="10">
    <source>
        <dbReference type="Proteomes" id="UP001489004"/>
    </source>
</evidence>
<dbReference type="GO" id="GO:0019632">
    <property type="term" value="P:shikimate metabolic process"/>
    <property type="evidence" value="ECO:0007669"/>
    <property type="project" value="InterPro"/>
</dbReference>
<feature type="domain" description="Quinate/shikimate 5-dehydrogenase/glutamyl-tRNA reductase" evidence="6">
    <location>
        <begin position="306"/>
        <end position="378"/>
    </location>
</feature>
<dbReference type="SUPFAM" id="SSF51569">
    <property type="entry name" value="Aldolase"/>
    <property type="match status" value="1"/>
</dbReference>
<dbReference type="Proteomes" id="UP001489004">
    <property type="component" value="Unassembled WGS sequence"/>
</dbReference>
<evidence type="ECO:0000256" key="4">
    <source>
        <dbReference type="ARBA" id="ARBA00023002"/>
    </source>
</evidence>
<dbReference type="InterPro" id="IPR041121">
    <property type="entry name" value="SDH_C"/>
</dbReference>
<dbReference type="PANTHER" id="PTHR21089">
    <property type="entry name" value="SHIKIMATE DEHYDROGENASE"/>
    <property type="match status" value="1"/>
</dbReference>
<dbReference type="HAMAP" id="MF_00222">
    <property type="entry name" value="Shikimate_DH_AroE"/>
    <property type="match status" value="1"/>
</dbReference>
<evidence type="ECO:0000259" key="7">
    <source>
        <dbReference type="Pfam" id="PF08501"/>
    </source>
</evidence>
<keyword evidence="4" id="KW-0560">Oxidoreductase</keyword>
<evidence type="ECO:0000313" key="9">
    <source>
        <dbReference type="EMBL" id="KAK9818289.1"/>
    </source>
</evidence>
<keyword evidence="3" id="KW-0521">NADP</keyword>
<protein>
    <recommendedName>
        <fullName evidence="1">shikimate dehydrogenase (NADP(+))</fullName>
        <ecNumber evidence="1">1.1.1.25</ecNumber>
    </recommendedName>
</protein>
<keyword evidence="5" id="KW-0057">Aromatic amino acid biosynthesis</keyword>
<accession>A0AAW1Q885</accession>
<dbReference type="InterPro" id="IPR013785">
    <property type="entry name" value="Aldolase_TIM"/>
</dbReference>
<dbReference type="EC" id="1.1.1.25" evidence="1"/>
<dbReference type="GO" id="GO:0050661">
    <property type="term" value="F:NADP binding"/>
    <property type="evidence" value="ECO:0007669"/>
    <property type="project" value="InterPro"/>
</dbReference>
<dbReference type="CDD" id="cd00502">
    <property type="entry name" value="DHQase_I"/>
    <property type="match status" value="1"/>
</dbReference>
<dbReference type="InterPro" id="IPR036291">
    <property type="entry name" value="NAD(P)-bd_dom_sf"/>
</dbReference>
<dbReference type="EMBL" id="JALJOR010000004">
    <property type="protein sequence ID" value="KAK9818289.1"/>
    <property type="molecule type" value="Genomic_DNA"/>
</dbReference>
<name>A0AAW1Q885_9CHLO</name>
<dbReference type="GO" id="GO:0008652">
    <property type="term" value="P:amino acid biosynthetic process"/>
    <property type="evidence" value="ECO:0007669"/>
    <property type="project" value="UniProtKB-KW"/>
</dbReference>
<dbReference type="InterPro" id="IPR006151">
    <property type="entry name" value="Shikm_DH/Glu-tRNA_Rdtase"/>
</dbReference>
<sequence length="463" mass="48589">MEPLLQASPLPKIVTFRPAWEGGRYLGDEAPRLAALKYAALLGAEYIDVEYLASDVFLAGGGTVPITTKIILSHHDYEKTPDALTLETLLSEMFASGADVAKIATTALDISDSMRVLQVLGNSKGPTIALAMGERGLPTRLLAPKFGGHLTFGALGAGRESAPGQPTVQQLRQMFRLQDQTAATKVYGIVGNPVSHSRSPAVHNAAMAAVGFDAVYIPLLVDDMKSFLEAFNGPDFGGFSVTIPHKLAALECADAVDGVAQQIGAVNTLVRQEDGSLKGYNTDWSAAIDAIADGLRTSSPEGASPLQGLRVVVVGAGGAGRALAFGASDRGAQVVIANRNRARAEELAASMPGGAEVVDLEDLASGAASGDVLVNTTAVGMHPQEDETPVQQGALKGYKLVFDAVYTPLQTRLLREAEAQGCLTVSGLEMFVGQAAQQFELFTGQQPPVELMRQAVIDSLKQH</sequence>
<dbReference type="SUPFAM" id="SSF53223">
    <property type="entry name" value="Aminoacid dehydrogenase-like, N-terminal domain"/>
    <property type="match status" value="1"/>
</dbReference>
<dbReference type="InterPro" id="IPR013708">
    <property type="entry name" value="Shikimate_DH-bd_N"/>
</dbReference>
<dbReference type="InterPro" id="IPR011342">
    <property type="entry name" value="Shikimate_DH"/>
</dbReference>
<reference evidence="9 10" key="1">
    <citation type="journal article" date="2024" name="Nat. Commun.">
        <title>Phylogenomics reveals the evolutionary origins of lichenization in chlorophyte algae.</title>
        <authorList>
            <person name="Puginier C."/>
            <person name="Libourel C."/>
            <person name="Otte J."/>
            <person name="Skaloud P."/>
            <person name="Haon M."/>
            <person name="Grisel S."/>
            <person name="Petersen M."/>
            <person name="Berrin J.G."/>
            <person name="Delaux P.M."/>
            <person name="Dal Grande F."/>
            <person name="Keller J."/>
        </authorList>
    </citation>
    <scope>NUCLEOTIDE SEQUENCE [LARGE SCALE GENOMIC DNA]</scope>
    <source>
        <strain evidence="9 10">SAG 2043</strain>
    </source>
</reference>
<dbReference type="GO" id="GO:0004764">
    <property type="term" value="F:shikimate 3-dehydrogenase (NADP+) activity"/>
    <property type="evidence" value="ECO:0007669"/>
    <property type="project" value="UniProtKB-EC"/>
</dbReference>
<dbReference type="AlphaFoldDB" id="A0AAW1Q885"/>
<evidence type="ECO:0000256" key="5">
    <source>
        <dbReference type="ARBA" id="ARBA00023141"/>
    </source>
</evidence>
<gene>
    <name evidence="9" type="ORF">WJX72_010136</name>
</gene>
<evidence type="ECO:0000256" key="2">
    <source>
        <dbReference type="ARBA" id="ARBA00022605"/>
    </source>
</evidence>
<comment type="caution">
    <text evidence="9">The sequence shown here is derived from an EMBL/GenBank/DDBJ whole genome shotgun (WGS) entry which is preliminary data.</text>
</comment>
<organism evidence="9 10">
    <name type="scientific">[Myrmecia] bisecta</name>
    <dbReference type="NCBI Taxonomy" id="41462"/>
    <lineage>
        <taxon>Eukaryota</taxon>
        <taxon>Viridiplantae</taxon>
        <taxon>Chlorophyta</taxon>
        <taxon>core chlorophytes</taxon>
        <taxon>Trebouxiophyceae</taxon>
        <taxon>Trebouxiales</taxon>
        <taxon>Trebouxiaceae</taxon>
        <taxon>Myrmecia</taxon>
    </lineage>
</organism>
<dbReference type="Gene3D" id="3.40.50.720">
    <property type="entry name" value="NAD(P)-binding Rossmann-like Domain"/>
    <property type="match status" value="1"/>
</dbReference>
<keyword evidence="2" id="KW-0028">Amino-acid biosynthesis</keyword>
<dbReference type="Gene3D" id="3.20.20.70">
    <property type="entry name" value="Aldolase class I"/>
    <property type="match status" value="1"/>
</dbReference>
<dbReference type="GO" id="GO:0009423">
    <property type="term" value="P:chorismate biosynthetic process"/>
    <property type="evidence" value="ECO:0007669"/>
    <property type="project" value="TreeGrafter"/>
</dbReference>
<dbReference type="Pfam" id="PF01488">
    <property type="entry name" value="Shikimate_DH"/>
    <property type="match status" value="1"/>
</dbReference>
<proteinExistence type="inferred from homology"/>
<dbReference type="GO" id="GO:0009073">
    <property type="term" value="P:aromatic amino acid family biosynthetic process"/>
    <property type="evidence" value="ECO:0007669"/>
    <property type="project" value="UniProtKB-KW"/>
</dbReference>
<dbReference type="Pfam" id="PF18317">
    <property type="entry name" value="SDH_C"/>
    <property type="match status" value="1"/>
</dbReference>
<feature type="domain" description="SDH C-terminal" evidence="8">
    <location>
        <begin position="427"/>
        <end position="456"/>
    </location>
</feature>
<dbReference type="InterPro" id="IPR001381">
    <property type="entry name" value="DHquinase_I"/>
</dbReference>
<dbReference type="InterPro" id="IPR022893">
    <property type="entry name" value="Shikimate_DH_fam"/>
</dbReference>
<dbReference type="InterPro" id="IPR046346">
    <property type="entry name" value="Aminoacid_DH-like_N_sf"/>
</dbReference>
<feature type="domain" description="Shikimate dehydrogenase substrate binding N-terminal" evidence="7">
    <location>
        <begin position="189"/>
        <end position="269"/>
    </location>
</feature>
<dbReference type="GO" id="GO:0003855">
    <property type="term" value="F:3-dehydroquinate dehydratase activity"/>
    <property type="evidence" value="ECO:0007669"/>
    <property type="project" value="InterPro"/>
</dbReference>
<dbReference type="Pfam" id="PF01487">
    <property type="entry name" value="DHquinase_I"/>
    <property type="match status" value="1"/>
</dbReference>
<dbReference type="SUPFAM" id="SSF51735">
    <property type="entry name" value="NAD(P)-binding Rossmann-fold domains"/>
    <property type="match status" value="1"/>
</dbReference>
<dbReference type="Gene3D" id="3.40.50.10860">
    <property type="entry name" value="Leucine Dehydrogenase, chain A, domain 1"/>
    <property type="match status" value="1"/>
</dbReference>
<keyword evidence="10" id="KW-1185">Reference proteome</keyword>
<evidence type="ECO:0000259" key="6">
    <source>
        <dbReference type="Pfam" id="PF01488"/>
    </source>
</evidence>
<evidence type="ECO:0000259" key="8">
    <source>
        <dbReference type="Pfam" id="PF18317"/>
    </source>
</evidence>
<evidence type="ECO:0000256" key="3">
    <source>
        <dbReference type="ARBA" id="ARBA00022857"/>
    </source>
</evidence>
<dbReference type="CDD" id="cd01065">
    <property type="entry name" value="NAD_bind_Shikimate_DH"/>
    <property type="match status" value="1"/>
</dbReference>